<name>A0AAV7Z9C1_9EUKA</name>
<dbReference type="Proteomes" id="UP001150062">
    <property type="component" value="Unassembled WGS sequence"/>
</dbReference>
<evidence type="ECO:0000259" key="7">
    <source>
        <dbReference type="PROSITE" id="PS50011"/>
    </source>
</evidence>
<evidence type="ECO:0000256" key="5">
    <source>
        <dbReference type="ARBA" id="ARBA00022840"/>
    </source>
</evidence>
<comment type="caution">
    <text evidence="8">The sequence shown here is derived from an EMBL/GenBank/DDBJ whole genome shotgun (WGS) entry which is preliminary data.</text>
</comment>
<keyword evidence="6" id="KW-0040">ANK repeat</keyword>
<dbReference type="Gene3D" id="1.25.40.20">
    <property type="entry name" value="Ankyrin repeat-containing domain"/>
    <property type="match status" value="1"/>
</dbReference>
<feature type="repeat" description="ANK" evidence="6">
    <location>
        <begin position="67"/>
        <end position="99"/>
    </location>
</feature>
<dbReference type="GO" id="GO:0004674">
    <property type="term" value="F:protein serine/threonine kinase activity"/>
    <property type="evidence" value="ECO:0007669"/>
    <property type="project" value="TreeGrafter"/>
</dbReference>
<dbReference type="SMART" id="SM00248">
    <property type="entry name" value="ANK"/>
    <property type="match status" value="3"/>
</dbReference>
<organism evidence="8 10">
    <name type="scientific">Anaeramoeba flamelloides</name>
    <dbReference type="NCBI Taxonomy" id="1746091"/>
    <lineage>
        <taxon>Eukaryota</taxon>
        <taxon>Metamonada</taxon>
        <taxon>Anaeramoebidae</taxon>
        <taxon>Anaeramoeba</taxon>
    </lineage>
</organism>
<evidence type="ECO:0000313" key="9">
    <source>
        <dbReference type="EMBL" id="KAJ6251527.1"/>
    </source>
</evidence>
<dbReference type="InterPro" id="IPR011009">
    <property type="entry name" value="Kinase-like_dom_sf"/>
</dbReference>
<keyword evidence="3" id="KW-0547">Nucleotide-binding</keyword>
<evidence type="ECO:0000313" key="10">
    <source>
        <dbReference type="Proteomes" id="UP001146793"/>
    </source>
</evidence>
<dbReference type="PROSITE" id="PS50011">
    <property type="entry name" value="PROTEIN_KINASE_DOM"/>
    <property type="match status" value="1"/>
</dbReference>
<keyword evidence="11" id="KW-1185">Reference proteome</keyword>
<dbReference type="PROSITE" id="PS50297">
    <property type="entry name" value="ANK_REP_REGION"/>
    <property type="match status" value="1"/>
</dbReference>
<feature type="domain" description="Protein kinase" evidence="7">
    <location>
        <begin position="190"/>
        <end position="460"/>
    </location>
</feature>
<evidence type="ECO:0000256" key="6">
    <source>
        <dbReference type="PROSITE-ProRule" id="PRU00023"/>
    </source>
</evidence>
<evidence type="ECO:0000256" key="1">
    <source>
        <dbReference type="ARBA" id="ARBA00005843"/>
    </source>
</evidence>
<evidence type="ECO:0000313" key="8">
    <source>
        <dbReference type="EMBL" id="KAJ3436937.1"/>
    </source>
</evidence>
<dbReference type="InterPro" id="IPR036770">
    <property type="entry name" value="Ankyrin_rpt-contain_sf"/>
</dbReference>
<dbReference type="EMBL" id="JANTQA010000036">
    <property type="protein sequence ID" value="KAJ3436937.1"/>
    <property type="molecule type" value="Genomic_DNA"/>
</dbReference>
<sequence length="464" mass="54483">MYQKVLKSIKDKNMDEFKEFLPQLQDINQKDEEKERTLLHYAVRLKREKFVSALLLLGCKVDVQDAKERTPFLYAIDRGFVTIVKKLLAFGSDVNQTDDYGSTALHLTALLNNVKMFKVLRAYGPDPTLSDQFNDTPLTLAENEPIKTKLQKYHRRYCDWSPSLFLKSRDKFQSIVISNQTKYKIELEKLTPGDIIRYDENGLTKKCMYKGMQCMVKEITRELTNEMHTTISRDIAIHLRASHPNILKIVGYHIGTNLTTNKTLLLYESCGYITLKKRIAFLKNKKQKLDIKTILSYAKDIANGMLYLHNNDILYRNLKTQNLWVTTNGRIQISDFELSRYYKQRQESQVGIVLTIDFNNKIDLAPEIIKEGQYSNKVDVYNFALVLFEMITFERPYDEYIRTEKWPKILDLIAYKGLRPTRPKNKNIPTQLLDLMERCWTHNPTHRYDFTTILDKLKTIKTKK</sequence>
<reference evidence="8" key="2">
    <citation type="submission" date="2022-08" db="EMBL/GenBank/DDBJ databases">
        <title>Novel sulphate-reducing endosymbionts in the free-living metamonad Anaeramoeba.</title>
        <authorList>
            <person name="Jerlstrom-Hultqvist J."/>
            <person name="Cepicka I."/>
            <person name="Gallot-Lavallee L."/>
            <person name="Salas-Leiva D."/>
            <person name="Curtis B.A."/>
            <person name="Zahonova K."/>
            <person name="Pipaliya S."/>
            <person name="Dacks J."/>
            <person name="Roger A.J."/>
        </authorList>
    </citation>
    <scope>NUCLEOTIDE SEQUENCE</scope>
    <source>
        <strain evidence="8">Busselton2</strain>
    </source>
</reference>
<evidence type="ECO:0000256" key="2">
    <source>
        <dbReference type="ARBA" id="ARBA00022679"/>
    </source>
</evidence>
<dbReference type="SUPFAM" id="SSF56112">
    <property type="entry name" value="Protein kinase-like (PK-like)"/>
    <property type="match status" value="1"/>
</dbReference>
<evidence type="ECO:0000313" key="11">
    <source>
        <dbReference type="Proteomes" id="UP001150062"/>
    </source>
</evidence>
<dbReference type="PANTHER" id="PTHR44329">
    <property type="entry name" value="SERINE/THREONINE-PROTEIN KINASE TNNI3K-RELATED"/>
    <property type="match status" value="1"/>
</dbReference>
<dbReference type="Pfam" id="PF12796">
    <property type="entry name" value="Ank_2"/>
    <property type="match status" value="1"/>
</dbReference>
<feature type="repeat" description="ANK" evidence="6">
    <location>
        <begin position="100"/>
        <end position="132"/>
    </location>
</feature>
<dbReference type="EMBL" id="JAOAOG010000058">
    <property type="protein sequence ID" value="KAJ6251527.1"/>
    <property type="molecule type" value="Genomic_DNA"/>
</dbReference>
<dbReference type="Pfam" id="PF07714">
    <property type="entry name" value="PK_Tyr_Ser-Thr"/>
    <property type="match status" value="1"/>
</dbReference>
<keyword evidence="2" id="KW-0808">Transferase</keyword>
<dbReference type="PIRSF" id="PIRSF000654">
    <property type="entry name" value="Integrin-linked_kinase"/>
    <property type="match status" value="1"/>
</dbReference>
<keyword evidence="5" id="KW-0067">ATP-binding</keyword>
<dbReference type="InterPro" id="IPR051681">
    <property type="entry name" value="Ser/Thr_Kinases-Pseudokinases"/>
</dbReference>
<keyword evidence="4" id="KW-0418">Kinase</keyword>
<evidence type="ECO:0000256" key="3">
    <source>
        <dbReference type="ARBA" id="ARBA00022741"/>
    </source>
</evidence>
<dbReference type="GO" id="GO:0005524">
    <property type="term" value="F:ATP binding"/>
    <property type="evidence" value="ECO:0007669"/>
    <property type="project" value="UniProtKB-KW"/>
</dbReference>
<protein>
    <recommendedName>
        <fullName evidence="7">Protein kinase domain-containing protein</fullName>
    </recommendedName>
</protein>
<accession>A0AAV7Z9C1</accession>
<dbReference type="AlphaFoldDB" id="A0AAV7Z9C1"/>
<dbReference type="InterPro" id="IPR000719">
    <property type="entry name" value="Prot_kinase_dom"/>
</dbReference>
<dbReference type="InterPro" id="IPR001245">
    <property type="entry name" value="Ser-Thr/Tyr_kinase_cat_dom"/>
</dbReference>
<dbReference type="SUPFAM" id="SSF48403">
    <property type="entry name" value="Ankyrin repeat"/>
    <property type="match status" value="1"/>
</dbReference>
<gene>
    <name evidence="8" type="ORF">M0812_19004</name>
    <name evidence="9" type="ORF">M0813_14969</name>
</gene>
<dbReference type="PROSITE" id="PS50088">
    <property type="entry name" value="ANK_REPEAT"/>
    <property type="match status" value="3"/>
</dbReference>
<dbReference type="InterPro" id="IPR002110">
    <property type="entry name" value="Ankyrin_rpt"/>
</dbReference>
<dbReference type="PANTHER" id="PTHR44329:SF288">
    <property type="entry name" value="MITOGEN-ACTIVATED PROTEIN KINASE KINASE KINASE 20"/>
    <property type="match status" value="1"/>
</dbReference>
<proteinExistence type="inferred from homology"/>
<evidence type="ECO:0000256" key="4">
    <source>
        <dbReference type="ARBA" id="ARBA00022777"/>
    </source>
</evidence>
<feature type="repeat" description="ANK" evidence="6">
    <location>
        <begin position="34"/>
        <end position="66"/>
    </location>
</feature>
<dbReference type="Gene3D" id="1.10.510.10">
    <property type="entry name" value="Transferase(Phosphotransferase) domain 1"/>
    <property type="match status" value="1"/>
</dbReference>
<dbReference type="Proteomes" id="UP001146793">
    <property type="component" value="Unassembled WGS sequence"/>
</dbReference>
<reference evidence="9" key="1">
    <citation type="submission" date="2022-08" db="EMBL/GenBank/DDBJ databases">
        <title>Novel sulfate-reducing endosymbionts in the free-living metamonad Anaeramoeba.</title>
        <authorList>
            <person name="Jerlstrom-Hultqvist J."/>
            <person name="Cepicka I."/>
            <person name="Gallot-Lavallee L."/>
            <person name="Salas-Leiva D."/>
            <person name="Curtis B.A."/>
            <person name="Zahonova K."/>
            <person name="Pipaliya S."/>
            <person name="Dacks J."/>
            <person name="Roger A.J."/>
        </authorList>
    </citation>
    <scope>NUCLEOTIDE SEQUENCE</scope>
    <source>
        <strain evidence="9">Schooner1</strain>
    </source>
</reference>
<comment type="similarity">
    <text evidence="1">Belongs to the protein kinase superfamily. TKL Ser/Thr protein kinase family.</text>
</comment>